<dbReference type="EMBL" id="OB668400">
    <property type="protein sequence ID" value="CAD7234338.1"/>
    <property type="molecule type" value="Genomic_DNA"/>
</dbReference>
<dbReference type="InterPro" id="IPR020613">
    <property type="entry name" value="Thiolase_CS"/>
</dbReference>
<evidence type="ECO:0000256" key="7">
    <source>
        <dbReference type="ARBA" id="ARBA00022723"/>
    </source>
</evidence>
<dbReference type="InterPro" id="IPR002155">
    <property type="entry name" value="Thiolase"/>
</dbReference>
<dbReference type="Gene3D" id="3.40.47.10">
    <property type="match status" value="1"/>
</dbReference>
<evidence type="ECO:0000256" key="1">
    <source>
        <dbReference type="ARBA" id="ARBA00004173"/>
    </source>
</evidence>
<sequence>MFAAQAIKLGDAEVVVAGGMESMSRVPHYQYARVATKYAPITMLDGIMEDGLSDAQDGSIMGSCAELCAEEHQFSREEQDEYAMNSYKRSAAAWESGAFKDEIVPVPVPQRRGDALLVMEDEEYKRVDFDKFGQLKSPFKKDGSVTAANASTLNDGASALVLMSREKAEELGLKPLARIISYADAAKEAERFTTAPSLAMPKALKKAGLNVDDIDYFEINEAFSVVALANAKILGLDLAKVNTRGGAVSLGHPLGNSGSRILVTLLHTLKQNGAKYGMAGICNGGGGASAMIVENLA</sequence>
<keyword evidence="10" id="KW-0496">Mitochondrion</keyword>
<dbReference type="GO" id="GO:0005739">
    <property type="term" value="C:mitochondrion"/>
    <property type="evidence" value="ECO:0007669"/>
    <property type="project" value="UniProtKB-SubCell"/>
</dbReference>
<dbReference type="InterPro" id="IPR016039">
    <property type="entry name" value="Thiolase-like"/>
</dbReference>
<dbReference type="PROSITE" id="PS00737">
    <property type="entry name" value="THIOLASE_2"/>
    <property type="match status" value="1"/>
</dbReference>
<keyword evidence="9" id="KW-0630">Potassium</keyword>
<dbReference type="CDD" id="cd00751">
    <property type="entry name" value="thiolase"/>
    <property type="match status" value="1"/>
</dbReference>
<accession>A0A7R8WPE3</accession>
<evidence type="ECO:0000256" key="5">
    <source>
        <dbReference type="ARBA" id="ARBA00012705"/>
    </source>
</evidence>
<dbReference type="InterPro" id="IPR020610">
    <property type="entry name" value="Thiolase_AS"/>
</dbReference>
<dbReference type="EC" id="2.3.1.9" evidence="5"/>
<dbReference type="OrthoDB" id="5404651at2759"/>
<dbReference type="SUPFAM" id="SSF53901">
    <property type="entry name" value="Thiolase-like"/>
    <property type="match status" value="2"/>
</dbReference>
<dbReference type="Pfam" id="PF02803">
    <property type="entry name" value="Thiolase_C"/>
    <property type="match status" value="1"/>
</dbReference>
<comment type="subcellular location">
    <subcellularLocation>
        <location evidence="1">Mitochondrion</location>
    </subcellularLocation>
</comment>
<dbReference type="PANTHER" id="PTHR18919">
    <property type="entry name" value="ACETYL-COA C-ACYLTRANSFERASE"/>
    <property type="match status" value="1"/>
</dbReference>
<gene>
    <name evidence="13" type="ORF">CTOB1V02_LOCUS12154</name>
</gene>
<comment type="similarity">
    <text evidence="3 12">Belongs to the thiolase-like superfamily. Thiolase family.</text>
</comment>
<name>A0A7R8WPE3_9CRUS</name>
<keyword evidence="7" id="KW-0479">Metal-binding</keyword>
<proteinExistence type="inferred from homology"/>
<keyword evidence="6 12" id="KW-0808">Transferase</keyword>
<evidence type="ECO:0000256" key="10">
    <source>
        <dbReference type="ARBA" id="ARBA00023128"/>
    </source>
</evidence>
<dbReference type="Pfam" id="PF00108">
    <property type="entry name" value="Thiolase_N"/>
    <property type="match status" value="1"/>
</dbReference>
<dbReference type="GO" id="GO:0046872">
    <property type="term" value="F:metal ion binding"/>
    <property type="evidence" value="ECO:0007669"/>
    <property type="project" value="UniProtKB-KW"/>
</dbReference>
<evidence type="ECO:0000256" key="12">
    <source>
        <dbReference type="RuleBase" id="RU003557"/>
    </source>
</evidence>
<organism evidence="13">
    <name type="scientific">Cyprideis torosa</name>
    <dbReference type="NCBI Taxonomy" id="163714"/>
    <lineage>
        <taxon>Eukaryota</taxon>
        <taxon>Metazoa</taxon>
        <taxon>Ecdysozoa</taxon>
        <taxon>Arthropoda</taxon>
        <taxon>Crustacea</taxon>
        <taxon>Oligostraca</taxon>
        <taxon>Ostracoda</taxon>
        <taxon>Podocopa</taxon>
        <taxon>Podocopida</taxon>
        <taxon>Cytherocopina</taxon>
        <taxon>Cytheroidea</taxon>
        <taxon>Cytherideidae</taxon>
        <taxon>Cyprideis</taxon>
    </lineage>
</organism>
<evidence type="ECO:0000256" key="9">
    <source>
        <dbReference type="ARBA" id="ARBA00022958"/>
    </source>
</evidence>
<dbReference type="PANTHER" id="PTHR18919:SF156">
    <property type="entry name" value="ACETYL-COA ACETYLTRANSFERASE, MITOCHONDRIAL"/>
    <property type="match status" value="1"/>
</dbReference>
<evidence type="ECO:0000256" key="8">
    <source>
        <dbReference type="ARBA" id="ARBA00022946"/>
    </source>
</evidence>
<dbReference type="NCBIfam" id="TIGR01930">
    <property type="entry name" value="AcCoA-C-Actrans"/>
    <property type="match status" value="1"/>
</dbReference>
<dbReference type="PROSITE" id="PS00099">
    <property type="entry name" value="THIOLASE_3"/>
    <property type="match status" value="1"/>
</dbReference>
<evidence type="ECO:0000256" key="11">
    <source>
        <dbReference type="ARBA" id="ARBA00023315"/>
    </source>
</evidence>
<protein>
    <recommendedName>
        <fullName evidence="5">acetyl-CoA C-acetyltransferase</fullName>
        <ecNumber evidence="5">2.3.1.9</ecNumber>
    </recommendedName>
</protein>
<evidence type="ECO:0000256" key="4">
    <source>
        <dbReference type="ARBA" id="ARBA00011881"/>
    </source>
</evidence>
<dbReference type="GO" id="GO:0003985">
    <property type="term" value="F:acetyl-CoA C-acetyltransferase activity"/>
    <property type="evidence" value="ECO:0007669"/>
    <property type="project" value="UniProtKB-EC"/>
</dbReference>
<keyword evidence="11 12" id="KW-0012">Acyltransferase</keyword>
<reference evidence="13" key="1">
    <citation type="submission" date="2020-11" db="EMBL/GenBank/DDBJ databases">
        <authorList>
            <person name="Tran Van P."/>
        </authorList>
    </citation>
    <scope>NUCLEOTIDE SEQUENCE</scope>
</reference>
<comment type="pathway">
    <text evidence="2">Lipid metabolism.</text>
</comment>
<dbReference type="InterPro" id="IPR020617">
    <property type="entry name" value="Thiolase_C"/>
</dbReference>
<keyword evidence="8" id="KW-0809">Transit peptide</keyword>
<dbReference type="AlphaFoldDB" id="A0A7R8WPE3"/>
<evidence type="ECO:0000256" key="2">
    <source>
        <dbReference type="ARBA" id="ARBA00005189"/>
    </source>
</evidence>
<evidence type="ECO:0000256" key="3">
    <source>
        <dbReference type="ARBA" id="ARBA00010982"/>
    </source>
</evidence>
<evidence type="ECO:0000313" key="13">
    <source>
        <dbReference type="EMBL" id="CAD7234338.1"/>
    </source>
</evidence>
<evidence type="ECO:0000256" key="6">
    <source>
        <dbReference type="ARBA" id="ARBA00022679"/>
    </source>
</evidence>
<dbReference type="InterPro" id="IPR020616">
    <property type="entry name" value="Thiolase_N"/>
</dbReference>
<dbReference type="GO" id="GO:0006635">
    <property type="term" value="P:fatty acid beta-oxidation"/>
    <property type="evidence" value="ECO:0007669"/>
    <property type="project" value="TreeGrafter"/>
</dbReference>
<comment type="subunit">
    <text evidence="4">Homotetramer.</text>
</comment>